<sequence>MFAADPSFKKRSIATLNAEAVAHLKAGDDLRCVAAFAKVFRKTRDNHLTHKDLGICHSNRAASYLNLGLFEEALWDARKAQILAEEKFRRERGDPSSDAPRVYMKAFARVGFAHMGLKEPRLAKIAFENGLKMDNGNVELKRGLEEASDAILRDLLHGRGTETLALPASTHVGGKIGNLPHAAPLHHIHPRDMLPVKLLTPFQAENDYHLKDTYNYMTVQADIRLPKRHFAYLEDVARRTKYAAAVKAAVARLHADARDVRVLNLGCGAGLLAMEALRAGAHHVVATDRWLYHATAAKENLLNNGFSDDQVKVVYKRPTDLAMLRDVPISCNLIVNDIIDDGLLASGIIPAFRHAVNSLCLPDAILLPSSATMYAMPVEMRVDDVCGIDVSAMNQYRWSPTYTSAVAPGENAWIPLAPPVEVWTFDFQNPPEESEQRRVDLAFEREGKFNAVVFWYTLHLIDDITITTAPVGFGPNEGGFNFTNRRGFDDDDDGDDDDDADDARAHTERRPTSMHPSAQYLPGEIKVAEGDVVPLTCAHNTVGVQFRVDDAEYIHVHKNDASFPQYHFAALKDTRRAEAYDAAIARQIAKINERDPRNGAHVLDVGAGSGLLSMMAARAGAESVLACEWHGALATCARRNVAANKMSSQVTVAHADVAKLSRGHKGARHEGYNMVVVDMFDAGLTGEHVMWMLANARKNVVTPEHVVVPAAATMYCMGVEAYTSEVCGFDMSAFNKYRWDKTYETVRIGDVPHRALTKPKKAFEFFFDGSQTRGKGRESVLRMETIASGYMNAIVVWFDLHMDEHETITTAPFGIGKGGALIE</sequence>
<dbReference type="STRING" id="564608.C1MIV1"/>
<proteinExistence type="predicted"/>
<evidence type="ECO:0000313" key="4">
    <source>
        <dbReference type="EMBL" id="EEH60450.1"/>
    </source>
</evidence>
<dbReference type="Proteomes" id="UP000001876">
    <property type="component" value="Unassembled WGS sequence"/>
</dbReference>
<dbReference type="Pfam" id="PF06325">
    <property type="entry name" value="PrmA"/>
    <property type="match status" value="2"/>
</dbReference>
<dbReference type="PANTHER" id="PTHR11006:SF4">
    <property type="entry name" value="PROTEIN ARGININE N-METHYLTRANSFERASE 7"/>
    <property type="match status" value="1"/>
</dbReference>
<protein>
    <submittedName>
        <fullName evidence="4">Predicted protein</fullName>
    </submittedName>
</protein>
<evidence type="ECO:0000256" key="3">
    <source>
        <dbReference type="SAM" id="MobiDB-lite"/>
    </source>
</evidence>
<dbReference type="PANTHER" id="PTHR11006">
    <property type="entry name" value="PROTEIN ARGININE N-METHYLTRANSFERASE"/>
    <property type="match status" value="1"/>
</dbReference>
<dbReference type="InterPro" id="IPR011990">
    <property type="entry name" value="TPR-like_helical_dom_sf"/>
</dbReference>
<dbReference type="KEGG" id="mpp:MICPUCDRAFT_61724"/>
<dbReference type="Gene3D" id="2.70.160.11">
    <property type="entry name" value="Hnrnp arginine n-methyltransferase1"/>
    <property type="match status" value="2"/>
</dbReference>
<dbReference type="GeneID" id="9681040"/>
<dbReference type="OMA" id="VVYKRPT"/>
<keyword evidence="5" id="KW-1185">Reference proteome</keyword>
<gene>
    <name evidence="4" type="ORF">MICPUCDRAFT_61724</name>
</gene>
<keyword evidence="2" id="KW-0808">Transferase</keyword>
<dbReference type="EMBL" id="GG663735">
    <property type="protein sequence ID" value="EEH60450.1"/>
    <property type="molecule type" value="Genomic_DNA"/>
</dbReference>
<feature type="compositionally biased region" description="Basic and acidic residues" evidence="3">
    <location>
        <begin position="502"/>
        <end position="511"/>
    </location>
</feature>
<dbReference type="RefSeq" id="XP_003055198.1">
    <property type="nucleotide sequence ID" value="XM_003055152.1"/>
</dbReference>
<dbReference type="SUPFAM" id="SSF53335">
    <property type="entry name" value="S-adenosyl-L-methionine-dependent methyltransferases"/>
    <property type="match status" value="2"/>
</dbReference>
<dbReference type="OrthoDB" id="412876at2759"/>
<dbReference type="Gene3D" id="3.40.50.150">
    <property type="entry name" value="Vaccinia Virus protein VP39"/>
    <property type="match status" value="2"/>
</dbReference>
<dbReference type="InterPro" id="IPR029063">
    <property type="entry name" value="SAM-dependent_MTases_sf"/>
</dbReference>
<organism evidence="5">
    <name type="scientific">Micromonas pusilla (strain CCMP1545)</name>
    <name type="common">Picoplanktonic green alga</name>
    <dbReference type="NCBI Taxonomy" id="564608"/>
    <lineage>
        <taxon>Eukaryota</taxon>
        <taxon>Viridiplantae</taxon>
        <taxon>Chlorophyta</taxon>
        <taxon>Mamiellophyceae</taxon>
        <taxon>Mamiellales</taxon>
        <taxon>Mamiellaceae</taxon>
        <taxon>Micromonas</taxon>
    </lineage>
</organism>
<dbReference type="InterPro" id="IPR025799">
    <property type="entry name" value="Arg_MeTrfase"/>
</dbReference>
<dbReference type="SUPFAM" id="SSF48452">
    <property type="entry name" value="TPR-like"/>
    <property type="match status" value="1"/>
</dbReference>
<feature type="region of interest" description="Disordered" evidence="3">
    <location>
        <begin position="482"/>
        <end position="518"/>
    </location>
</feature>
<dbReference type="GO" id="GO:0032259">
    <property type="term" value="P:methylation"/>
    <property type="evidence" value="ECO:0007669"/>
    <property type="project" value="UniProtKB-KW"/>
</dbReference>
<reference evidence="4 5" key="1">
    <citation type="journal article" date="2009" name="Science">
        <title>Green evolution and dynamic adaptations revealed by genomes of the marine picoeukaryotes Micromonas.</title>
        <authorList>
            <person name="Worden A.Z."/>
            <person name="Lee J.H."/>
            <person name="Mock T."/>
            <person name="Rouze P."/>
            <person name="Simmons M.P."/>
            <person name="Aerts A.L."/>
            <person name="Allen A.E."/>
            <person name="Cuvelier M.L."/>
            <person name="Derelle E."/>
            <person name="Everett M.V."/>
            <person name="Foulon E."/>
            <person name="Grimwood J."/>
            <person name="Gundlach H."/>
            <person name="Henrissat B."/>
            <person name="Napoli C."/>
            <person name="McDonald S.M."/>
            <person name="Parker M.S."/>
            <person name="Rombauts S."/>
            <person name="Salamov A."/>
            <person name="Von Dassow P."/>
            <person name="Badger J.H."/>
            <person name="Coutinho P.M."/>
            <person name="Demir E."/>
            <person name="Dubchak I."/>
            <person name="Gentemann C."/>
            <person name="Eikrem W."/>
            <person name="Gready J.E."/>
            <person name="John U."/>
            <person name="Lanier W."/>
            <person name="Lindquist E.A."/>
            <person name="Lucas S."/>
            <person name="Mayer K.F."/>
            <person name="Moreau H."/>
            <person name="Not F."/>
            <person name="Otillar R."/>
            <person name="Panaud O."/>
            <person name="Pangilinan J."/>
            <person name="Paulsen I."/>
            <person name="Piegu B."/>
            <person name="Poliakov A."/>
            <person name="Robbens S."/>
            <person name="Schmutz J."/>
            <person name="Toulza E."/>
            <person name="Wyss T."/>
            <person name="Zelensky A."/>
            <person name="Zhou K."/>
            <person name="Armbrust E.V."/>
            <person name="Bhattacharya D."/>
            <person name="Goodenough U.W."/>
            <person name="Van de Peer Y."/>
            <person name="Grigoriev I.V."/>
        </authorList>
    </citation>
    <scope>NUCLEOTIDE SEQUENCE [LARGE SCALE GENOMIC DNA]</scope>
    <source>
        <strain evidence="4 5">CCMP1545</strain>
    </source>
</reference>
<dbReference type="InterPro" id="IPR019734">
    <property type="entry name" value="TPR_rpt"/>
</dbReference>
<evidence type="ECO:0000256" key="1">
    <source>
        <dbReference type="ARBA" id="ARBA00022691"/>
    </source>
</evidence>
<accession>C1MIV1</accession>
<feature type="compositionally biased region" description="Acidic residues" evidence="3">
    <location>
        <begin position="489"/>
        <end position="501"/>
    </location>
</feature>
<evidence type="ECO:0000256" key="2">
    <source>
        <dbReference type="PROSITE-ProRule" id="PRU01015"/>
    </source>
</evidence>
<keyword evidence="2" id="KW-0489">Methyltransferase</keyword>
<dbReference type="AlphaFoldDB" id="C1MIV1"/>
<name>C1MIV1_MICPC</name>
<dbReference type="GO" id="GO:0042054">
    <property type="term" value="F:histone methyltransferase activity"/>
    <property type="evidence" value="ECO:0007669"/>
    <property type="project" value="TreeGrafter"/>
</dbReference>
<feature type="non-terminal residue" evidence="4">
    <location>
        <position position="823"/>
    </location>
</feature>
<dbReference type="GO" id="GO:0016274">
    <property type="term" value="F:protein-arginine N-methyltransferase activity"/>
    <property type="evidence" value="ECO:0007669"/>
    <property type="project" value="InterPro"/>
</dbReference>
<dbReference type="Gene3D" id="1.25.40.10">
    <property type="entry name" value="Tetratricopeptide repeat domain"/>
    <property type="match status" value="1"/>
</dbReference>
<evidence type="ECO:0000313" key="5">
    <source>
        <dbReference type="Proteomes" id="UP000001876"/>
    </source>
</evidence>
<dbReference type="eggNOG" id="KOG1501">
    <property type="taxonomic scope" value="Eukaryota"/>
</dbReference>
<keyword evidence="1 2" id="KW-0949">S-adenosyl-L-methionine</keyword>
<dbReference type="SMART" id="SM00028">
    <property type="entry name" value="TPR"/>
    <property type="match status" value="3"/>
</dbReference>
<dbReference type="CDD" id="cd02440">
    <property type="entry name" value="AdoMet_MTases"/>
    <property type="match status" value="2"/>
</dbReference>
<dbReference type="PROSITE" id="PS51678">
    <property type="entry name" value="SAM_MT_PRMT"/>
    <property type="match status" value="2"/>
</dbReference>